<dbReference type="WBParaSite" id="DME_0000132201-mRNA-1">
    <property type="protein sequence ID" value="DME_0000132201-mRNA-1"/>
    <property type="gene ID" value="DME_0000132201"/>
</dbReference>
<evidence type="ECO:0000313" key="8">
    <source>
        <dbReference type="Proteomes" id="UP000038040"/>
    </source>
</evidence>
<evidence type="ECO:0000256" key="5">
    <source>
        <dbReference type="ARBA" id="ARBA00023128"/>
    </source>
</evidence>
<dbReference type="GO" id="GO:0005739">
    <property type="term" value="C:mitochondrion"/>
    <property type="evidence" value="ECO:0007669"/>
    <property type="project" value="UniProtKB-SubCell"/>
</dbReference>
<proteinExistence type="inferred from homology"/>
<dbReference type="AlphaFoldDB" id="A0A0N4U3L4"/>
<evidence type="ECO:0000256" key="3">
    <source>
        <dbReference type="ARBA" id="ARBA00022946"/>
    </source>
</evidence>
<dbReference type="Proteomes" id="UP000274756">
    <property type="component" value="Unassembled WGS sequence"/>
</dbReference>
<dbReference type="OrthoDB" id="5950413at2759"/>
<evidence type="ECO:0000313" key="7">
    <source>
        <dbReference type="EMBL" id="VDN55709.1"/>
    </source>
</evidence>
<comment type="similarity">
    <text evidence="2">Belongs to the universal ribosomal protein uS3 family.</text>
</comment>
<evidence type="ECO:0000256" key="2">
    <source>
        <dbReference type="ARBA" id="ARBA00010761"/>
    </source>
</evidence>
<dbReference type="Proteomes" id="UP000038040">
    <property type="component" value="Unplaced"/>
</dbReference>
<keyword evidence="4" id="KW-0689">Ribosomal protein</keyword>
<keyword evidence="9" id="KW-1185">Reference proteome</keyword>
<accession>A0A0N4U3L4</accession>
<dbReference type="PANTHER" id="PTHR21244:SF1">
    <property type="entry name" value="SMALL RIBOSOMAL SUBUNIT PROTEIN US3M"/>
    <property type="match status" value="1"/>
</dbReference>
<keyword evidence="5" id="KW-0496">Mitochondrion</keyword>
<evidence type="ECO:0000256" key="1">
    <source>
        <dbReference type="ARBA" id="ARBA00004173"/>
    </source>
</evidence>
<reference evidence="10" key="1">
    <citation type="submission" date="2017-02" db="UniProtKB">
        <authorList>
            <consortium name="WormBaseParasite"/>
        </authorList>
    </citation>
    <scope>IDENTIFICATION</scope>
</reference>
<evidence type="ECO:0000256" key="6">
    <source>
        <dbReference type="ARBA" id="ARBA00023274"/>
    </source>
</evidence>
<keyword evidence="3" id="KW-0809">Transit peptide</keyword>
<dbReference type="GO" id="GO:0006412">
    <property type="term" value="P:translation"/>
    <property type="evidence" value="ECO:0007669"/>
    <property type="project" value="TreeGrafter"/>
</dbReference>
<dbReference type="EMBL" id="UYYG01001153">
    <property type="protein sequence ID" value="VDN55709.1"/>
    <property type="molecule type" value="Genomic_DNA"/>
</dbReference>
<evidence type="ECO:0000313" key="9">
    <source>
        <dbReference type="Proteomes" id="UP000274756"/>
    </source>
</evidence>
<dbReference type="Pfam" id="PF14955">
    <property type="entry name" value="MRP-S24"/>
    <property type="match status" value="1"/>
</dbReference>
<protein>
    <submittedName>
        <fullName evidence="10">NTF2 domain-containing protein</fullName>
    </submittedName>
</protein>
<evidence type="ECO:0000256" key="4">
    <source>
        <dbReference type="ARBA" id="ARBA00022980"/>
    </source>
</evidence>
<dbReference type="STRING" id="318479.A0A0N4U3L4"/>
<sequence>MGVVAQDMLIRRFINGFFPKYMEFRINELIIKRRGNVVFVGGFLHYEHRLEPSKIYWMHGFAEEFLSILLKQPVKLELQFVPSPATLAYNYV</sequence>
<dbReference type="PANTHER" id="PTHR21244">
    <property type="entry name" value="MITOCHONDRIAL 28S RIBOSOMAL PROTEIN S24"/>
    <property type="match status" value="1"/>
</dbReference>
<comment type="subcellular location">
    <subcellularLocation>
        <location evidence="1">Mitochondrion</location>
    </subcellularLocation>
</comment>
<dbReference type="InterPro" id="IPR026146">
    <property type="entry name" value="Ribosomal_uS3m"/>
</dbReference>
<gene>
    <name evidence="7" type="ORF">DME_LOCUS5682</name>
</gene>
<organism evidence="8 10">
    <name type="scientific">Dracunculus medinensis</name>
    <name type="common">Guinea worm</name>
    <dbReference type="NCBI Taxonomy" id="318479"/>
    <lineage>
        <taxon>Eukaryota</taxon>
        <taxon>Metazoa</taxon>
        <taxon>Ecdysozoa</taxon>
        <taxon>Nematoda</taxon>
        <taxon>Chromadorea</taxon>
        <taxon>Rhabditida</taxon>
        <taxon>Spirurina</taxon>
        <taxon>Dracunculoidea</taxon>
        <taxon>Dracunculidae</taxon>
        <taxon>Dracunculus</taxon>
    </lineage>
</organism>
<dbReference type="GO" id="GO:0005840">
    <property type="term" value="C:ribosome"/>
    <property type="evidence" value="ECO:0007669"/>
    <property type="project" value="UniProtKB-KW"/>
</dbReference>
<name>A0A0N4U3L4_DRAME</name>
<dbReference type="GO" id="GO:1990904">
    <property type="term" value="C:ribonucleoprotein complex"/>
    <property type="evidence" value="ECO:0007669"/>
    <property type="project" value="UniProtKB-KW"/>
</dbReference>
<keyword evidence="6" id="KW-0687">Ribonucleoprotein</keyword>
<evidence type="ECO:0000313" key="10">
    <source>
        <dbReference type="WBParaSite" id="DME_0000132201-mRNA-1"/>
    </source>
</evidence>
<reference evidence="7 9" key="2">
    <citation type="submission" date="2018-11" db="EMBL/GenBank/DDBJ databases">
        <authorList>
            <consortium name="Pathogen Informatics"/>
        </authorList>
    </citation>
    <scope>NUCLEOTIDE SEQUENCE [LARGE SCALE GENOMIC DNA]</scope>
</reference>